<evidence type="ECO:0000313" key="4">
    <source>
        <dbReference type="Proteomes" id="UP000075886"/>
    </source>
</evidence>
<reference evidence="3" key="2">
    <citation type="submission" date="2020-05" db="UniProtKB">
        <authorList>
            <consortium name="EnsemblMetazoa"/>
        </authorList>
    </citation>
    <scope>IDENTIFICATION</scope>
    <source>
        <strain evidence="3">FAR1</strain>
    </source>
</reference>
<dbReference type="STRING" id="69004.A0A182QWA0"/>
<dbReference type="InterPro" id="IPR018849">
    <property type="entry name" value="Urb2/Npa2_C"/>
</dbReference>
<protein>
    <recommendedName>
        <fullName evidence="2">Nucleolar 27S pre-rRNA processing Urb2/Npa2 C-terminal domain-containing protein</fullName>
    </recommendedName>
</protein>
<dbReference type="Pfam" id="PF10441">
    <property type="entry name" value="Urb2"/>
    <property type="match status" value="1"/>
</dbReference>
<feature type="region of interest" description="Disordered" evidence="1">
    <location>
        <begin position="456"/>
        <end position="476"/>
    </location>
</feature>
<dbReference type="EnsemblMetazoa" id="AFAF018146-RA">
    <property type="protein sequence ID" value="AFAF018146-PA"/>
    <property type="gene ID" value="AFAF018146"/>
</dbReference>
<dbReference type="Proteomes" id="UP000075886">
    <property type="component" value="Unassembled WGS sequence"/>
</dbReference>
<feature type="domain" description="Nucleolar 27S pre-rRNA processing Urb2/Npa2 C-terminal" evidence="2">
    <location>
        <begin position="1243"/>
        <end position="1446"/>
    </location>
</feature>
<name>A0A182QWA0_9DIPT</name>
<keyword evidence="4" id="KW-1185">Reference proteome</keyword>
<reference evidence="4" key="1">
    <citation type="submission" date="2014-01" db="EMBL/GenBank/DDBJ databases">
        <title>The Genome Sequence of Anopheles farauti FAR1 (V2).</title>
        <authorList>
            <consortium name="The Broad Institute Genomics Platform"/>
            <person name="Neafsey D.E."/>
            <person name="Besansky N."/>
            <person name="Howell P."/>
            <person name="Walton C."/>
            <person name="Young S.K."/>
            <person name="Zeng Q."/>
            <person name="Gargeya S."/>
            <person name="Fitzgerald M."/>
            <person name="Haas B."/>
            <person name="Abouelleil A."/>
            <person name="Allen A.W."/>
            <person name="Alvarado L."/>
            <person name="Arachchi H.M."/>
            <person name="Berlin A.M."/>
            <person name="Chapman S.B."/>
            <person name="Gainer-Dewar J."/>
            <person name="Goldberg J."/>
            <person name="Griggs A."/>
            <person name="Gujja S."/>
            <person name="Hansen M."/>
            <person name="Howarth C."/>
            <person name="Imamovic A."/>
            <person name="Ireland A."/>
            <person name="Larimer J."/>
            <person name="McCowan C."/>
            <person name="Murphy C."/>
            <person name="Pearson M."/>
            <person name="Poon T.W."/>
            <person name="Priest M."/>
            <person name="Roberts A."/>
            <person name="Saif S."/>
            <person name="Shea T."/>
            <person name="Sisk P."/>
            <person name="Sykes S."/>
            <person name="Wortman J."/>
            <person name="Nusbaum C."/>
            <person name="Birren B."/>
        </authorList>
    </citation>
    <scope>NUCLEOTIDE SEQUENCE [LARGE SCALE GENOMIC DNA]</scope>
    <source>
        <strain evidence="4">FAR1</strain>
    </source>
</reference>
<proteinExistence type="predicted"/>
<accession>A0A182QWA0</accession>
<evidence type="ECO:0000259" key="2">
    <source>
        <dbReference type="Pfam" id="PF10441"/>
    </source>
</evidence>
<organism evidence="3 4">
    <name type="scientific">Anopheles farauti</name>
    <dbReference type="NCBI Taxonomy" id="69004"/>
    <lineage>
        <taxon>Eukaryota</taxon>
        <taxon>Metazoa</taxon>
        <taxon>Ecdysozoa</taxon>
        <taxon>Arthropoda</taxon>
        <taxon>Hexapoda</taxon>
        <taxon>Insecta</taxon>
        <taxon>Pterygota</taxon>
        <taxon>Neoptera</taxon>
        <taxon>Endopterygota</taxon>
        <taxon>Diptera</taxon>
        <taxon>Nematocera</taxon>
        <taxon>Culicoidea</taxon>
        <taxon>Culicidae</taxon>
        <taxon>Anophelinae</taxon>
        <taxon>Anopheles</taxon>
    </lineage>
</organism>
<dbReference type="VEuPathDB" id="VectorBase:AFAF018146"/>
<evidence type="ECO:0000256" key="1">
    <source>
        <dbReference type="SAM" id="MobiDB-lite"/>
    </source>
</evidence>
<sequence length="1458" mass="168397">MNITTGKYLRFALKNWADVKLTVKSSTEIIKRLTNEERGFHENLSYGIKLWKSSGFYYMSKYDITFNFLLQNMKQFFDEHNKLDEIQFNERWEIINTFLSLPCPSNALPLSTVTRLKDTLQSLAETAIGRKEQLLESLFIVAFDSKYKNFYKFDFHAYGSMLRVALDYYKKCLEVVKPKEDEEKIIDRIFSDIRIYHKSASADAKWRNAFDAFVIPLSEVVLLLEKRGVVRRKELLDLFQQVYFTTENVATYNRVTEGKKQTLFMGCFDLKQIPLHVIALLMEGFLRAYRDMKLEILLFLKYFMQHVFVNRSILNDSHQVFALTKYVFALLRKYFIMVDQQLMVDFNFTEILTAQLKEQLERCAASEQVMRDFCNLICTINAYNPLILEHSIVDIILKMMFVRKDAETLQAYQQMLESTVNMFVKLNKSENLRDELFMKLSDYLEENGMDDVIRSLRQKPSDKRKSVSAASEPPRKKKLNASGIALEVENLSKEEQMFWVLLFIEPDGTDEPKRISQNAAVHNVWPRLDFAWPDTNGRLGEAMKEYTKQLLTKRSLSYWKQFMMLLNDIIELEEPTEGNIFQLELALCWMCYFFAGNTLIEHSNLFWTRLTGYFDEFDQILSNIGRRLIADEDSGYTGLYGAFLNVVYYYGNYRLMVLYYRPDSIEECNYEQLHAYLTASEWSVLEKRVSQDDLPLLNRVRLQKLRLLSFSNNEQDAEGETSVNVERQRLMEEILKNATSGATLRPLLLDRSTNVWFLGLMDEQRRKLVAERLLDPAYCPLEELQHMLAEISSDQELIEVFLHAAYKKLTKLLTSSEQATSQRKLSLHNLFEQDESVLREMFLHSASTLSPKKNVIQLNAKTVHELEQTFAVLDEIRMDLLEPSKKSVLVAVHLLLLATLNACDAKPLAQRFEKQLIKFLLLGTVASISQYVTVEALVRLFGLSSIVNILIQQLVENLTEEAFEEFKKILGNFSSKNDGHFELLLVIYTQEQRNKSKKRASIVPDELRKSFLDDLVATVDTYLLKKDPLKQCKKDAAGFIHALKACAISFHHKASHQQELSEELRDQFLLYIQQALTVEAYNSDMLLTRCLTHKDYLNLDGTITTAIKEKCWQTFLSLMQERTGAHQNAADQRGMDAENLSASKSDQQTRHIETIINALVGHFTEQQYMDKLNQLNRKEFIDSFSLKTTMAVFGILSKKGLQHTVTPDVCKVFVRSFATVVARDVMELCVLNKLDRDRELLTSILECFSTIVANQKLALFPALLDYVLQVLSAINIGKQSAVPDGEESAFFTLHHAMAEIMYCLVRVRPNYVSSRLPSYVHVYQGLLGALLCYKGDRLVQTKSLSSFEILTISDLLLPLQRIVNIASKKLQKHLYLLAPYVLAQILHTIVQCKRATTEHNRIASSVHSICFSLIAILDSHAPAYLLRTLDESSRLLFTDIKKRYERSRGRRLGGGKSA</sequence>
<evidence type="ECO:0000313" key="3">
    <source>
        <dbReference type="EnsemblMetazoa" id="AFAF018146-PA"/>
    </source>
</evidence>
<feature type="compositionally biased region" description="Basic and acidic residues" evidence="1">
    <location>
        <begin position="456"/>
        <end position="465"/>
    </location>
</feature>
<dbReference type="EMBL" id="AXCN02002117">
    <property type="status" value="NOT_ANNOTATED_CDS"/>
    <property type="molecule type" value="Genomic_DNA"/>
</dbReference>